<gene>
    <name evidence="1" type="ORF">RF11_07459</name>
</gene>
<proteinExistence type="predicted"/>
<evidence type="ECO:0000313" key="2">
    <source>
        <dbReference type="Proteomes" id="UP000031668"/>
    </source>
</evidence>
<name>A0A0C2N0P0_THEKT</name>
<keyword evidence="2" id="KW-1185">Reference proteome</keyword>
<comment type="caution">
    <text evidence="1">The sequence shown here is derived from an EMBL/GenBank/DDBJ whole genome shotgun (WGS) entry which is preliminary data.</text>
</comment>
<sequence length="306" mass="36626">MLQANSIQIEGLEIAMEILHLYEDLKNETLNSNEFLKNNNTKLILSILYFALVAFPNIDHSAKSWLYTMLKRLHYMYGRYLEKCEIEYLITDDQFHLLQYYIKSLIVLKIDITDHDNQIINKFLEKRFLSNCINRLHDFVHRVMWALSDSEYINKIKKEQNYFVNEDLMINLSYIIDIDFMINVFTTTKSDLLNDKKFKINETNLISEFNIYKDITELTIFQFNESNYLDKHKADYYMSLCEDYSYDYSMVPPHQDRYGFICDSIPVSIISNDTNLYLKDSLIRLLGWFTLIYERKFIFGNPDSKI</sequence>
<dbReference type="EMBL" id="JWZT01003181">
    <property type="protein sequence ID" value="KII67467.1"/>
    <property type="molecule type" value="Genomic_DNA"/>
</dbReference>
<protein>
    <submittedName>
        <fullName evidence="1">Uncharacterized protein</fullName>
    </submittedName>
</protein>
<accession>A0A0C2N0P0</accession>
<dbReference type="Proteomes" id="UP000031668">
    <property type="component" value="Unassembled WGS sequence"/>
</dbReference>
<evidence type="ECO:0000313" key="1">
    <source>
        <dbReference type="EMBL" id="KII67467.1"/>
    </source>
</evidence>
<organism evidence="1 2">
    <name type="scientific">Thelohanellus kitauei</name>
    <name type="common">Myxosporean</name>
    <dbReference type="NCBI Taxonomy" id="669202"/>
    <lineage>
        <taxon>Eukaryota</taxon>
        <taxon>Metazoa</taxon>
        <taxon>Cnidaria</taxon>
        <taxon>Myxozoa</taxon>
        <taxon>Myxosporea</taxon>
        <taxon>Bivalvulida</taxon>
        <taxon>Platysporina</taxon>
        <taxon>Myxobolidae</taxon>
        <taxon>Thelohanellus</taxon>
    </lineage>
</organism>
<reference evidence="1 2" key="1">
    <citation type="journal article" date="2014" name="Genome Biol. Evol.">
        <title>The genome of the myxosporean Thelohanellus kitauei shows adaptations to nutrient acquisition within its fish host.</title>
        <authorList>
            <person name="Yang Y."/>
            <person name="Xiong J."/>
            <person name="Zhou Z."/>
            <person name="Huo F."/>
            <person name="Miao W."/>
            <person name="Ran C."/>
            <person name="Liu Y."/>
            <person name="Zhang J."/>
            <person name="Feng J."/>
            <person name="Wang M."/>
            <person name="Wang M."/>
            <person name="Wang L."/>
            <person name="Yao B."/>
        </authorList>
    </citation>
    <scope>NUCLEOTIDE SEQUENCE [LARGE SCALE GENOMIC DNA]</scope>
    <source>
        <strain evidence="1">Wuqing</strain>
    </source>
</reference>
<dbReference type="AlphaFoldDB" id="A0A0C2N0P0"/>